<feature type="modified residue" description="4-aspartylphosphate" evidence="3">
    <location>
        <position position="54"/>
    </location>
</feature>
<evidence type="ECO:0000256" key="3">
    <source>
        <dbReference type="PROSITE-ProRule" id="PRU00169"/>
    </source>
</evidence>
<dbReference type="GO" id="GO:0003677">
    <property type="term" value="F:DNA binding"/>
    <property type="evidence" value="ECO:0007669"/>
    <property type="project" value="UniProtKB-KW"/>
</dbReference>
<dbReference type="PANTHER" id="PTHR45566">
    <property type="entry name" value="HTH-TYPE TRANSCRIPTIONAL REGULATOR YHJB-RELATED"/>
    <property type="match status" value="1"/>
</dbReference>
<evidence type="ECO:0000256" key="2">
    <source>
        <dbReference type="ARBA" id="ARBA00023125"/>
    </source>
</evidence>
<dbReference type="InterPro" id="IPR016032">
    <property type="entry name" value="Sig_transdc_resp-reg_C-effctor"/>
</dbReference>
<keyword evidence="7" id="KW-1185">Reference proteome</keyword>
<dbReference type="Gene3D" id="3.40.50.2300">
    <property type="match status" value="1"/>
</dbReference>
<comment type="caution">
    <text evidence="6">The sequence shown here is derived from an EMBL/GenBank/DDBJ whole genome shotgun (WGS) entry which is preliminary data.</text>
</comment>
<organism evidence="6 7">
    <name type="scientific">Sphaerotilus uruguayifluvii</name>
    <dbReference type="NCBI Taxonomy" id="2735897"/>
    <lineage>
        <taxon>Bacteria</taxon>
        <taxon>Pseudomonadati</taxon>
        <taxon>Pseudomonadota</taxon>
        <taxon>Betaproteobacteria</taxon>
        <taxon>Burkholderiales</taxon>
        <taxon>Sphaerotilaceae</taxon>
        <taxon>Sphaerotilus</taxon>
    </lineage>
</organism>
<dbReference type="InterPro" id="IPR051015">
    <property type="entry name" value="EvgA-like"/>
</dbReference>
<dbReference type="CDD" id="cd17535">
    <property type="entry name" value="REC_NarL-like"/>
    <property type="match status" value="1"/>
</dbReference>
<dbReference type="EMBL" id="JABSNM010000003">
    <property type="protein sequence ID" value="NRT55362.1"/>
    <property type="molecule type" value="Genomic_DNA"/>
</dbReference>
<sequence>MKVLLIDDHPLILSAMQSVILGLDREVEVCGVESAAECRRVLGQRHDFDLVLLDLHLGDASGFDLLAELRRDHPALPVVVVSASDQAGDVIRAIDAGAMGFVPKRASNELLFEALHLVMSGGIYVPPMDQALGGDPAVPVESARSAGGAAAVGPLMPMSRSAVVAGGPVSSGEGLPAGLRRPGGLPASLADLGLTPRQRQVMQLLLHGKSNKMIARDLDISVETVKDHVAAVLRSLGVKSRTQAVLAVGLLGEVSPGSPR</sequence>
<dbReference type="InterPro" id="IPR036388">
    <property type="entry name" value="WH-like_DNA-bd_sf"/>
</dbReference>
<accession>A0ABX2G1S6</accession>
<dbReference type="PANTHER" id="PTHR45566:SF1">
    <property type="entry name" value="HTH-TYPE TRANSCRIPTIONAL REGULATOR YHJB-RELATED"/>
    <property type="match status" value="1"/>
</dbReference>
<dbReference type="PRINTS" id="PR00038">
    <property type="entry name" value="HTHLUXR"/>
</dbReference>
<keyword evidence="2 6" id="KW-0238">DNA-binding</keyword>
<gene>
    <name evidence="6" type="ORF">HNQ01_001072</name>
</gene>
<dbReference type="CDD" id="cd06170">
    <property type="entry name" value="LuxR_C_like"/>
    <property type="match status" value="1"/>
</dbReference>
<evidence type="ECO:0000313" key="7">
    <source>
        <dbReference type="Proteomes" id="UP001516061"/>
    </source>
</evidence>
<evidence type="ECO:0000313" key="6">
    <source>
        <dbReference type="EMBL" id="NRT55362.1"/>
    </source>
</evidence>
<dbReference type="RefSeq" id="WP_173804331.1">
    <property type="nucleotide sequence ID" value="NZ_JABSNM010000003.1"/>
</dbReference>
<dbReference type="PROSITE" id="PS50043">
    <property type="entry name" value="HTH_LUXR_2"/>
    <property type="match status" value="1"/>
</dbReference>
<dbReference type="InterPro" id="IPR001789">
    <property type="entry name" value="Sig_transdc_resp-reg_receiver"/>
</dbReference>
<name>A0ABX2G1S6_9BURK</name>
<dbReference type="InterPro" id="IPR058245">
    <property type="entry name" value="NreC/VraR/RcsB-like_REC"/>
</dbReference>
<reference evidence="6 7" key="1">
    <citation type="submission" date="2020-05" db="EMBL/GenBank/DDBJ databases">
        <title>Genomic Encyclopedia of Type Strains, Phase IV (KMG-V): Genome sequencing to study the core and pangenomes of soil and plant-associated prokaryotes.</title>
        <authorList>
            <person name="Whitman W."/>
        </authorList>
    </citation>
    <scope>NUCLEOTIDE SEQUENCE [LARGE SCALE GENOMIC DNA]</scope>
    <source>
        <strain evidence="6 7">C29</strain>
    </source>
</reference>
<dbReference type="Gene3D" id="1.10.10.10">
    <property type="entry name" value="Winged helix-like DNA-binding domain superfamily/Winged helix DNA-binding domain"/>
    <property type="match status" value="1"/>
</dbReference>
<evidence type="ECO:0000259" key="5">
    <source>
        <dbReference type="PROSITE" id="PS50110"/>
    </source>
</evidence>
<dbReference type="SMART" id="SM00421">
    <property type="entry name" value="HTH_LUXR"/>
    <property type="match status" value="1"/>
</dbReference>
<dbReference type="InterPro" id="IPR011006">
    <property type="entry name" value="CheY-like_superfamily"/>
</dbReference>
<dbReference type="Proteomes" id="UP001516061">
    <property type="component" value="Unassembled WGS sequence"/>
</dbReference>
<feature type="domain" description="HTH luxR-type" evidence="4">
    <location>
        <begin position="186"/>
        <end position="252"/>
    </location>
</feature>
<evidence type="ECO:0000256" key="1">
    <source>
        <dbReference type="ARBA" id="ARBA00022553"/>
    </source>
</evidence>
<dbReference type="SUPFAM" id="SSF52172">
    <property type="entry name" value="CheY-like"/>
    <property type="match status" value="1"/>
</dbReference>
<dbReference type="PROSITE" id="PS50110">
    <property type="entry name" value="RESPONSE_REGULATORY"/>
    <property type="match status" value="1"/>
</dbReference>
<feature type="domain" description="Response regulatory" evidence="5">
    <location>
        <begin position="2"/>
        <end position="119"/>
    </location>
</feature>
<dbReference type="SMART" id="SM00448">
    <property type="entry name" value="REC"/>
    <property type="match status" value="1"/>
</dbReference>
<dbReference type="Pfam" id="PF00072">
    <property type="entry name" value="Response_reg"/>
    <property type="match status" value="1"/>
</dbReference>
<protein>
    <submittedName>
        <fullName evidence="6">DNA-binding NarL/FixJ family response regulator</fullName>
    </submittedName>
</protein>
<dbReference type="Pfam" id="PF00196">
    <property type="entry name" value="GerE"/>
    <property type="match status" value="1"/>
</dbReference>
<evidence type="ECO:0000259" key="4">
    <source>
        <dbReference type="PROSITE" id="PS50043"/>
    </source>
</evidence>
<dbReference type="SUPFAM" id="SSF46894">
    <property type="entry name" value="C-terminal effector domain of the bipartite response regulators"/>
    <property type="match status" value="1"/>
</dbReference>
<proteinExistence type="predicted"/>
<keyword evidence="1 3" id="KW-0597">Phosphoprotein</keyword>
<dbReference type="InterPro" id="IPR000792">
    <property type="entry name" value="Tscrpt_reg_LuxR_C"/>
</dbReference>